<dbReference type="PROSITE" id="PS51257">
    <property type="entry name" value="PROKAR_LIPOPROTEIN"/>
    <property type="match status" value="1"/>
</dbReference>
<feature type="signal peptide" evidence="1">
    <location>
        <begin position="1"/>
        <end position="20"/>
    </location>
</feature>
<evidence type="ECO:0000313" key="5">
    <source>
        <dbReference type="Proteomes" id="UP000092871"/>
    </source>
</evidence>
<keyword evidence="4" id="KW-1185">Reference proteome</keyword>
<dbReference type="Proteomes" id="UP000092871">
    <property type="component" value="Unassembled WGS sequence"/>
</dbReference>
<organism evidence="2 5">
    <name type="scientific">Marinomonas gallaica</name>
    <dbReference type="NCBI Taxonomy" id="1806667"/>
    <lineage>
        <taxon>Bacteria</taxon>
        <taxon>Pseudomonadati</taxon>
        <taxon>Pseudomonadota</taxon>
        <taxon>Gammaproteobacteria</taxon>
        <taxon>Oceanospirillales</taxon>
        <taxon>Oceanospirillaceae</taxon>
        <taxon>Marinomonas</taxon>
    </lineage>
</organism>
<dbReference type="Pfam" id="PF03923">
    <property type="entry name" value="Lipoprotein_16"/>
    <property type="match status" value="1"/>
</dbReference>
<dbReference type="InterPro" id="IPR005619">
    <property type="entry name" value="Uncharacterised_YajG"/>
</dbReference>
<name>A0A1C3JUC9_9GAMM</name>
<dbReference type="AlphaFoldDB" id="A0A1C3JUC9"/>
<dbReference type="EMBL" id="FLRA01000023">
    <property type="protein sequence ID" value="SBT18823.1"/>
    <property type="molecule type" value="Genomic_DNA"/>
</dbReference>
<evidence type="ECO:0000256" key="1">
    <source>
        <dbReference type="SAM" id="SignalP"/>
    </source>
</evidence>
<reference evidence="3 4" key="1">
    <citation type="submission" date="2016-06" db="EMBL/GenBank/DDBJ databases">
        <authorList>
            <person name="Rodrigo-Torres L."/>
            <person name="Arahal D.R."/>
        </authorList>
    </citation>
    <scope>NUCLEOTIDE SEQUENCE [LARGE SCALE GENOMIC DNA]</scope>
    <source>
        <strain evidence="3 4">CECT 5116</strain>
    </source>
</reference>
<accession>A0A1C3JUC9</accession>
<proteinExistence type="predicted"/>
<dbReference type="EMBL" id="FLRB01000013">
    <property type="protein sequence ID" value="SBT21778.1"/>
    <property type="molecule type" value="Genomic_DNA"/>
</dbReference>
<feature type="chain" id="PRO_5008677069" description="Lipoprotein" evidence="1">
    <location>
        <begin position="21"/>
        <end position="190"/>
    </location>
</feature>
<dbReference type="RefSeq" id="WP_067037923.1">
    <property type="nucleotide sequence ID" value="NZ_FLRA01000023.1"/>
</dbReference>
<dbReference type="OrthoDB" id="6105842at2"/>
<reference evidence="2 5" key="2">
    <citation type="submission" date="2016-06" db="EMBL/GenBank/DDBJ databases">
        <authorList>
            <person name="Kjaerup R.B."/>
            <person name="Dalgaard T.S."/>
            <person name="Juul-Madsen H.R."/>
        </authorList>
    </citation>
    <scope>NUCLEOTIDE SEQUENCE [LARGE SCALE GENOMIC DNA]</scope>
    <source>
        <strain evidence="2 5">CECT 5115</strain>
    </source>
</reference>
<keyword evidence="1" id="KW-0732">Signal</keyword>
<protein>
    <recommendedName>
        <fullName evidence="6">Lipoprotein</fullName>
    </recommendedName>
</protein>
<evidence type="ECO:0008006" key="6">
    <source>
        <dbReference type="Google" id="ProtNLM"/>
    </source>
</evidence>
<sequence length="190" mass="20759">MSKLLLGSVIFAAMALQGCANTTHTINVEPKTFVADQQYTNQHQIHYSVKPFSVKKIGNIKTGIGEKATIVVGNNVRSALEASLSSKLADYGFQSSQGALPATLFTIELSNLSYTTRTIALKTEATLIADIKATVVKGDQTYSANFKSEKIDQYGTLPDREVVEEEINQLLGKTIDRAFHDKKLIALLSY</sequence>
<evidence type="ECO:0000313" key="3">
    <source>
        <dbReference type="EMBL" id="SBT21778.1"/>
    </source>
</evidence>
<evidence type="ECO:0000313" key="4">
    <source>
        <dbReference type="Proteomes" id="UP000092840"/>
    </source>
</evidence>
<dbReference type="Proteomes" id="UP000092840">
    <property type="component" value="Unassembled WGS sequence"/>
</dbReference>
<evidence type="ECO:0000313" key="2">
    <source>
        <dbReference type="EMBL" id="SBT18823.1"/>
    </source>
</evidence>
<gene>
    <name evidence="2" type="ORF">MGA5115_02974</name>
    <name evidence="3" type="ORF">MGA5116_02378</name>
</gene>